<dbReference type="EMBL" id="JAYGHG010000013">
    <property type="protein sequence ID" value="MEA5581761.1"/>
    <property type="molecule type" value="Genomic_DNA"/>
</dbReference>
<protein>
    <submittedName>
        <fullName evidence="2">DUF3352 domain-containing protein</fullName>
    </submittedName>
</protein>
<reference evidence="2 3" key="1">
    <citation type="submission" date="2023-12" db="EMBL/GenBank/DDBJ databases">
        <title>Baltic Sea Cyanobacteria.</title>
        <authorList>
            <person name="Delbaje E."/>
            <person name="Fewer D.P."/>
            <person name="Shishido T.K."/>
        </authorList>
    </citation>
    <scope>NUCLEOTIDE SEQUENCE [LARGE SCALE GENOMIC DNA]</scope>
    <source>
        <strain evidence="2 3">UHCC-0300</strain>
    </source>
</reference>
<comment type="caution">
    <text evidence="2">The sequence shown here is derived from an EMBL/GenBank/DDBJ whole genome shotgun (WGS) entry which is preliminary data.</text>
</comment>
<evidence type="ECO:0000313" key="2">
    <source>
        <dbReference type="EMBL" id="MEA5581761.1"/>
    </source>
</evidence>
<accession>A0ABU5UH71</accession>
<dbReference type="Proteomes" id="UP001302120">
    <property type="component" value="Unassembled WGS sequence"/>
</dbReference>
<evidence type="ECO:0000256" key="1">
    <source>
        <dbReference type="SAM" id="Phobius"/>
    </source>
</evidence>
<keyword evidence="1" id="KW-0472">Membrane</keyword>
<dbReference type="Pfam" id="PF11832">
    <property type="entry name" value="DUF3352"/>
    <property type="match status" value="1"/>
</dbReference>
<proteinExistence type="predicted"/>
<name>A0ABU5UH71_9CYAN</name>
<dbReference type="RefSeq" id="WP_323196086.1">
    <property type="nucleotide sequence ID" value="NZ_JAYGHG010000013.1"/>
</dbReference>
<dbReference type="InterPro" id="IPR021787">
    <property type="entry name" value="DUF3352"/>
</dbReference>
<sequence length="559" mass="60679">MSNVNSQRSLKSFLVAGAIPLVAAGIALLILVGGFYWFFNKNPVNFITSHSQPNATIFVSKLSPVTVSLLTNPQRLQSLERQGELSQLKTSLFAKSGIDYKQDIQPWLGDEITLSVTTVDIDRDPENGQQPGYLMALATQKPEKSREFLDVLFSQRVLAGGNLAVEEYEGVKLLSDSQLEKDPLAGAVIDGFVLFANDLKVLRDAINNVQAPDLNLSSSSQYQKAVQQLPKSSLATAFLNLPAVAEWQGLELPAATFQSEIISLSLNPQGLLAETSFLTDSEIIPVSAALTKTLGALEYIPDTAGLVISSADLANLGDGGLAQLWTQVKTAFSDSGTDTISNLVKPWVEVENSQGINLVEDIFSWVKGEYALAVLTNGGEKAADWVFVVENLEDVSAGISGLDAIASSRGLSMSSFTLNQQKISAWTELNAVTKQNETDKLPTFAIEAEVQGVHTTLGNYEIFASNLETLNEVITMKKSSLIGDSNFSDSIAAFPRPNQGYVYVDWTKSHNLIERQLPILKLVEVVGKPFFENLRSLTISSYGNDQGLLKSGVLFRFLD</sequence>
<evidence type="ECO:0000313" key="3">
    <source>
        <dbReference type="Proteomes" id="UP001302120"/>
    </source>
</evidence>
<feature type="transmembrane region" description="Helical" evidence="1">
    <location>
        <begin position="12"/>
        <end position="39"/>
    </location>
</feature>
<organism evidence="2 3">
    <name type="scientific">Nodularia harveyana UHCC-0300</name>
    <dbReference type="NCBI Taxonomy" id="2974287"/>
    <lineage>
        <taxon>Bacteria</taxon>
        <taxon>Bacillati</taxon>
        <taxon>Cyanobacteriota</taxon>
        <taxon>Cyanophyceae</taxon>
        <taxon>Nostocales</taxon>
        <taxon>Nodulariaceae</taxon>
        <taxon>Nodularia</taxon>
    </lineage>
</organism>
<keyword evidence="3" id="KW-1185">Reference proteome</keyword>
<keyword evidence="1" id="KW-0812">Transmembrane</keyword>
<gene>
    <name evidence="2" type="ORF">VB620_10475</name>
</gene>
<keyword evidence="1" id="KW-1133">Transmembrane helix</keyword>